<dbReference type="STRING" id="6945.B7PS34"/>
<comment type="domain">
    <text evidence="7">The DHHC domain is required for palmitoyltransferase activity.</text>
</comment>
<name>B7PS34_IXOSC</name>
<dbReference type="VEuPathDB" id="VectorBase:ISCP_001966"/>
<dbReference type="AlphaFoldDB" id="B7PS34"/>
<feature type="domain" description="Palmitoyltransferase DHHC" evidence="8">
    <location>
        <begin position="128"/>
        <end position="246"/>
    </location>
</feature>
<keyword evidence="6 7" id="KW-0012">Acyltransferase</keyword>
<feature type="transmembrane region" description="Helical" evidence="7">
    <location>
        <begin position="207"/>
        <end position="232"/>
    </location>
</feature>
<reference evidence="10" key="2">
    <citation type="submission" date="2020-05" db="UniProtKB">
        <authorList>
            <consortium name="EnsemblMetazoa"/>
        </authorList>
    </citation>
    <scope>IDENTIFICATION</scope>
    <source>
        <strain evidence="10">wikel</strain>
    </source>
</reference>
<dbReference type="InterPro" id="IPR039859">
    <property type="entry name" value="PFA4/ZDH16/20/ERF2-like"/>
</dbReference>
<reference evidence="9 11" key="1">
    <citation type="submission" date="2008-03" db="EMBL/GenBank/DDBJ databases">
        <title>Annotation of Ixodes scapularis.</title>
        <authorList>
            <consortium name="Ixodes scapularis Genome Project Consortium"/>
            <person name="Caler E."/>
            <person name="Hannick L.I."/>
            <person name="Bidwell S."/>
            <person name="Joardar V."/>
            <person name="Thiagarajan M."/>
            <person name="Amedeo P."/>
            <person name="Galinsky K.J."/>
            <person name="Schobel S."/>
            <person name="Inman J."/>
            <person name="Hostetler J."/>
            <person name="Miller J."/>
            <person name="Hammond M."/>
            <person name="Megy K."/>
            <person name="Lawson D."/>
            <person name="Kodira C."/>
            <person name="Sutton G."/>
            <person name="Meyer J."/>
            <person name="Hill C.A."/>
            <person name="Birren B."/>
            <person name="Nene V."/>
            <person name="Collins F."/>
            <person name="Alarcon-Chaidez F."/>
            <person name="Wikel S."/>
            <person name="Strausberg R."/>
        </authorList>
    </citation>
    <scope>NUCLEOTIDE SEQUENCE [LARGE SCALE GENOMIC DNA]</scope>
    <source>
        <strain evidence="11">Wikel</strain>
        <strain evidence="9">Wikel colony</strain>
    </source>
</reference>
<dbReference type="Pfam" id="PF01529">
    <property type="entry name" value="DHHC"/>
    <property type="match status" value="1"/>
</dbReference>
<comment type="subcellular location">
    <subcellularLocation>
        <location evidence="1">Membrane</location>
        <topology evidence="1">Multi-pass membrane protein</topology>
    </subcellularLocation>
</comment>
<feature type="transmembrane region" description="Helical" evidence="7">
    <location>
        <begin position="20"/>
        <end position="47"/>
    </location>
</feature>
<evidence type="ECO:0000256" key="7">
    <source>
        <dbReference type="RuleBase" id="RU079119"/>
    </source>
</evidence>
<gene>
    <name evidence="10" type="primary">8030545</name>
    <name evidence="9" type="ORF">IscW_ISCW024439</name>
</gene>
<evidence type="ECO:0000256" key="6">
    <source>
        <dbReference type="ARBA" id="ARBA00023315"/>
    </source>
</evidence>
<evidence type="ECO:0000256" key="3">
    <source>
        <dbReference type="ARBA" id="ARBA00022692"/>
    </source>
</evidence>
<evidence type="ECO:0000259" key="8">
    <source>
        <dbReference type="Pfam" id="PF01529"/>
    </source>
</evidence>
<dbReference type="GO" id="GO:0005794">
    <property type="term" value="C:Golgi apparatus"/>
    <property type="evidence" value="ECO:0000318"/>
    <property type="project" value="GO_Central"/>
</dbReference>
<dbReference type="PANTHER" id="PTHR12246">
    <property type="entry name" value="PALMITOYLTRANSFERASE ZDHHC16"/>
    <property type="match status" value="1"/>
</dbReference>
<protein>
    <recommendedName>
        <fullName evidence="7">Palmitoyltransferase</fullName>
        <ecNumber evidence="7">2.3.1.225</ecNumber>
    </recommendedName>
</protein>
<dbReference type="GO" id="GO:0016020">
    <property type="term" value="C:membrane"/>
    <property type="evidence" value="ECO:0007669"/>
    <property type="project" value="UniProtKB-SubCell"/>
</dbReference>
<dbReference type="EC" id="2.3.1.225" evidence="7"/>
<dbReference type="GO" id="GO:0006612">
    <property type="term" value="P:protein targeting to membrane"/>
    <property type="evidence" value="ECO:0000318"/>
    <property type="project" value="GO_Central"/>
</dbReference>
<dbReference type="OrthoDB" id="9909019at2759"/>
<evidence type="ECO:0000256" key="4">
    <source>
        <dbReference type="ARBA" id="ARBA00022989"/>
    </source>
</evidence>
<dbReference type="PROSITE" id="PS50216">
    <property type="entry name" value="DHHC"/>
    <property type="match status" value="1"/>
</dbReference>
<proteinExistence type="inferred from homology"/>
<evidence type="ECO:0000256" key="1">
    <source>
        <dbReference type="ARBA" id="ARBA00004141"/>
    </source>
</evidence>
<comment type="catalytic activity">
    <reaction evidence="7">
        <text>L-cysteinyl-[protein] + hexadecanoyl-CoA = S-hexadecanoyl-L-cysteinyl-[protein] + CoA</text>
        <dbReference type="Rhea" id="RHEA:36683"/>
        <dbReference type="Rhea" id="RHEA-COMP:10131"/>
        <dbReference type="Rhea" id="RHEA-COMP:11032"/>
        <dbReference type="ChEBI" id="CHEBI:29950"/>
        <dbReference type="ChEBI" id="CHEBI:57287"/>
        <dbReference type="ChEBI" id="CHEBI:57379"/>
        <dbReference type="ChEBI" id="CHEBI:74151"/>
        <dbReference type="EC" id="2.3.1.225"/>
    </reaction>
</comment>
<dbReference type="EMBL" id="ABJB010516050">
    <property type="status" value="NOT_ANNOTATED_CDS"/>
    <property type="molecule type" value="Genomic_DNA"/>
</dbReference>
<evidence type="ECO:0000313" key="10">
    <source>
        <dbReference type="EnsemblMetazoa" id="ISCW024439-PA"/>
    </source>
</evidence>
<accession>B7PS34</accession>
<keyword evidence="5 7" id="KW-0472">Membrane</keyword>
<dbReference type="VEuPathDB" id="VectorBase:ISCW024439"/>
<keyword evidence="11" id="KW-1185">Reference proteome</keyword>
<dbReference type="Proteomes" id="UP000001555">
    <property type="component" value="Unassembled WGS sequence"/>
</dbReference>
<dbReference type="InterPro" id="IPR001594">
    <property type="entry name" value="Palmitoyltrfase_DHHC"/>
</dbReference>
<dbReference type="GO" id="GO:0019706">
    <property type="term" value="F:protein-cysteine S-palmitoyltransferase activity"/>
    <property type="evidence" value="ECO:0000318"/>
    <property type="project" value="GO_Central"/>
</dbReference>
<dbReference type="InParanoid" id="B7PS34"/>
<feature type="transmembrane region" description="Helical" evidence="7">
    <location>
        <begin position="54"/>
        <end position="72"/>
    </location>
</feature>
<dbReference type="GO" id="GO:0005783">
    <property type="term" value="C:endoplasmic reticulum"/>
    <property type="evidence" value="ECO:0000318"/>
    <property type="project" value="GO_Central"/>
</dbReference>
<evidence type="ECO:0000256" key="5">
    <source>
        <dbReference type="ARBA" id="ARBA00023136"/>
    </source>
</evidence>
<dbReference type="GO" id="GO:0016188">
    <property type="term" value="P:synaptic vesicle maturation"/>
    <property type="evidence" value="ECO:0000318"/>
    <property type="project" value="GO_Central"/>
</dbReference>
<feature type="non-terminal residue" evidence="9">
    <location>
        <position position="295"/>
    </location>
</feature>
<keyword evidence="4 7" id="KW-1133">Transmembrane helix</keyword>
<comment type="similarity">
    <text evidence="7">Belongs to the DHHC palmitoyltransferase family.</text>
</comment>
<feature type="non-terminal residue" evidence="9">
    <location>
        <position position="1"/>
    </location>
</feature>
<evidence type="ECO:0000256" key="2">
    <source>
        <dbReference type="ARBA" id="ARBA00022679"/>
    </source>
</evidence>
<dbReference type="EnsemblMetazoa" id="ISCW024439-RA">
    <property type="protein sequence ID" value="ISCW024439-PA"/>
    <property type="gene ID" value="ISCW024439"/>
</dbReference>
<feature type="transmembrane region" description="Helical" evidence="7">
    <location>
        <begin position="172"/>
        <end position="195"/>
    </location>
</feature>
<sequence length="295" mass="33629">LNHRLPFMGNCFQLSSDVINWLPVLFGVAMFAWSYYAYVIAFCFGLVSTDLERILYAVGFHMCLFMCLWAYVQTIITPIPVVPRYFQLNDTEHHMLNQTADFEAHKGFLEVLGQNRGILTRAADGSVRYCEACRLVKPDRCHHCSSCRKCVPKMDHHCPWFNNCVCFSTYKFFLLTLFYLVVTSVFVVGTTIGYVKHTWLNVGDRFAVTFHLTILVILGVVIPIFIGSFLYFHLMLVCKNETTLEGLRGPIFKNPGDSFNIGCYDNIVEVLGPNQLLWLVPVSTSVGDGTRFPTR</sequence>
<keyword evidence="3 7" id="KW-0812">Transmembrane</keyword>
<evidence type="ECO:0000313" key="9">
    <source>
        <dbReference type="EMBL" id="EEC09406.1"/>
    </source>
</evidence>
<dbReference type="VEuPathDB" id="VectorBase:ISCI024439"/>
<dbReference type="HOGENOM" id="CLU_027721_1_1_1"/>
<keyword evidence="2 7" id="KW-0808">Transferase</keyword>
<dbReference type="EMBL" id="DS776449">
    <property type="protein sequence ID" value="EEC09406.1"/>
    <property type="molecule type" value="Genomic_DNA"/>
</dbReference>
<organism>
    <name type="scientific">Ixodes scapularis</name>
    <name type="common">Black-legged tick</name>
    <name type="synonym">Deer tick</name>
    <dbReference type="NCBI Taxonomy" id="6945"/>
    <lineage>
        <taxon>Eukaryota</taxon>
        <taxon>Metazoa</taxon>
        <taxon>Ecdysozoa</taxon>
        <taxon>Arthropoda</taxon>
        <taxon>Chelicerata</taxon>
        <taxon>Arachnida</taxon>
        <taxon>Acari</taxon>
        <taxon>Parasitiformes</taxon>
        <taxon>Ixodida</taxon>
        <taxon>Ixodoidea</taxon>
        <taxon>Ixodidae</taxon>
        <taxon>Ixodinae</taxon>
        <taxon>Ixodes</taxon>
    </lineage>
</organism>
<dbReference type="PaxDb" id="6945-B7PS34"/>
<evidence type="ECO:0000313" key="11">
    <source>
        <dbReference type="Proteomes" id="UP000001555"/>
    </source>
</evidence>